<dbReference type="InterPro" id="IPR000788">
    <property type="entry name" value="RNR_lg_C"/>
</dbReference>
<dbReference type="InterPro" id="IPR024434">
    <property type="entry name" value="TSCPD_dom"/>
</dbReference>
<dbReference type="AlphaFoldDB" id="A0A2G9YS10"/>
<dbReference type="EMBL" id="PCRM01000036">
    <property type="protein sequence ID" value="PIP21493.1"/>
    <property type="molecule type" value="Genomic_DNA"/>
</dbReference>
<proteinExistence type="inferred from homology"/>
<feature type="domain" description="TSCPD" evidence="16">
    <location>
        <begin position="627"/>
        <end position="733"/>
    </location>
</feature>
<dbReference type="InterPro" id="IPR013509">
    <property type="entry name" value="RNR_lsu_N"/>
</dbReference>
<evidence type="ECO:0000313" key="17">
    <source>
        <dbReference type="EMBL" id="PIP21493.1"/>
    </source>
</evidence>
<gene>
    <name evidence="17" type="ORF">COX39_02625</name>
</gene>
<dbReference type="GO" id="GO:0071897">
    <property type="term" value="P:DNA biosynthetic process"/>
    <property type="evidence" value="ECO:0007669"/>
    <property type="project" value="UniProtKB-KW"/>
</dbReference>
<dbReference type="NCBIfam" id="NF006417">
    <property type="entry name" value="PRK08665.1"/>
    <property type="match status" value="1"/>
</dbReference>
<keyword evidence="9" id="KW-1015">Disulfide bond</keyword>
<evidence type="ECO:0000259" key="15">
    <source>
        <dbReference type="Pfam" id="PF02867"/>
    </source>
</evidence>
<evidence type="ECO:0000256" key="7">
    <source>
        <dbReference type="ARBA" id="ARBA00023002"/>
    </source>
</evidence>
<feature type="domain" description="Ribonucleotide reductase large subunit N-terminal" evidence="14">
    <location>
        <begin position="35"/>
        <end position="116"/>
    </location>
</feature>
<evidence type="ECO:0000256" key="10">
    <source>
        <dbReference type="ARBA" id="ARBA00023285"/>
    </source>
</evidence>
<dbReference type="PANTHER" id="PTHR43371">
    <property type="entry name" value="VITAMIN B12-DEPENDENT RIBONUCLEOTIDE REDUCTASE"/>
    <property type="match status" value="1"/>
</dbReference>
<dbReference type="Proteomes" id="UP000231567">
    <property type="component" value="Unassembled WGS sequence"/>
</dbReference>
<comment type="function">
    <text evidence="11 13">Catalyzes the reduction of ribonucleotides to deoxyribonucleotides. May function to provide a pool of deoxyribonucleotide precursors for DNA repair during oxygen limitation and/or for immediate growth after restoration of oxygen.</text>
</comment>
<sequence length="790" mass="87932">MPFLVAKGHRPTRPLVWKATGLEGGEKVTDEDKIKLSQNAIIVLRKRYLTKDNNGNPVEEPAELFHRVANEIAKADLNYDNKADVQKIAAQFYQLLSNLEFLPNSPTLMNAGRALGQLSACFVLPVEDSMDSIFDTLKNTALIHKSGGGTGFDFSHLRPKGSVVKSTSGVASGPISFMTAYNAATETIKQGGTRRGANMGILRVDHPDILEFITCKDDVAKLNNFNISVAITDEFMKAVEKNKDFDLVDPISKKAVQKLNAQEVFDKIVEQAWKNGEPGIIFIDKINDKNPTPALGKIESTNPCGEQPLLPYESCNLGSINLGVLTKRQDSKKVLDWKKLEDVVTKAVHFLDNVIDLNRYPLDEIKEMTLGNRKIGLGVMGFADLLIKLQIPYNSQQALEIGEKIMAFINDKGHEASEKLAEKRGAFPNFKQSIYFQRKRKKIRNATITTIAPTGTISIIANASSGIEPLFAVCYSRQNILDGEKMWEVHPEFERVAKKEGFYSQKLLQEAAQKGSIQSIDEIPQNIKNFFITAHDITPEDHIKMQTVFQKHTDNAVSKTVNFPNSANIEGVKNVYLQAYKYGCKGVTIYRDGSRPTQVLNLENKKEQPKVQEQAQLQIVATQTLKPKPRPTVMRGWTHKIDTAYGNLYITLNEDDKGNLFEVFTSMGKAGGFFATETEAISRLISLALRSGISPEAVIKQIKGIRGPLPSWNEGQMILSLPDAIGQIIEKHLKKEQPKLDLKLDKQDETKENENTYAKMGLPPECPECGSILEISEGCIKCRVCGFSRC</sequence>
<dbReference type="EC" id="1.17.4.1" evidence="13"/>
<evidence type="ECO:0000259" key="16">
    <source>
        <dbReference type="Pfam" id="PF12637"/>
    </source>
</evidence>
<name>A0A2G9YS10_9BACT</name>
<keyword evidence="6" id="KW-0067">ATP-binding</keyword>
<feature type="domain" description="Ribonucleotide reductase large subunit C-terminal" evidence="15">
    <location>
        <begin position="119"/>
        <end position="590"/>
    </location>
</feature>
<keyword evidence="8" id="KW-0215">Deoxyribonucleotide synthesis</keyword>
<evidence type="ECO:0000256" key="3">
    <source>
        <dbReference type="ARBA" id="ARBA00022628"/>
    </source>
</evidence>
<reference evidence="17 18" key="1">
    <citation type="submission" date="2017-09" db="EMBL/GenBank/DDBJ databases">
        <title>Depth-based differentiation of microbial function through sediment-hosted aquifers and enrichment of novel symbionts in the deep terrestrial subsurface.</title>
        <authorList>
            <person name="Probst A.J."/>
            <person name="Ladd B."/>
            <person name="Jarett J.K."/>
            <person name="Geller-Mcgrath D.E."/>
            <person name="Sieber C.M."/>
            <person name="Emerson J.B."/>
            <person name="Anantharaman K."/>
            <person name="Thomas B.C."/>
            <person name="Malmstrom R."/>
            <person name="Stieglmeier M."/>
            <person name="Klingl A."/>
            <person name="Woyke T."/>
            <person name="Ryan C.M."/>
            <person name="Banfield J.F."/>
        </authorList>
    </citation>
    <scope>NUCLEOTIDE SEQUENCE [LARGE SCALE GENOMIC DNA]</scope>
    <source>
        <strain evidence="17">CG23_combo_of_CG06-09_8_20_14_all_40_13</strain>
    </source>
</reference>
<dbReference type="GO" id="GO:0004748">
    <property type="term" value="F:ribonucleoside-diphosphate reductase activity, thioredoxin disulfide as acceptor"/>
    <property type="evidence" value="ECO:0007669"/>
    <property type="project" value="UniProtKB-EC"/>
</dbReference>
<evidence type="ECO:0000256" key="8">
    <source>
        <dbReference type="ARBA" id="ARBA00023116"/>
    </source>
</evidence>
<keyword evidence="5 13" id="KW-0547">Nucleotide-binding</keyword>
<protein>
    <recommendedName>
        <fullName evidence="13">Vitamin B12-dependent ribonucleotide reductase</fullName>
        <ecNumber evidence="13">1.17.4.1</ecNumber>
    </recommendedName>
</protein>
<dbReference type="InterPro" id="IPR008926">
    <property type="entry name" value="RNR_R1-su_N"/>
</dbReference>
<dbReference type="GO" id="GO:0009263">
    <property type="term" value="P:deoxyribonucleotide biosynthetic process"/>
    <property type="evidence" value="ECO:0007669"/>
    <property type="project" value="UniProtKB-KW"/>
</dbReference>
<evidence type="ECO:0000313" key="18">
    <source>
        <dbReference type="Proteomes" id="UP000231567"/>
    </source>
</evidence>
<dbReference type="Pfam" id="PF02867">
    <property type="entry name" value="Ribonuc_red_lgC"/>
    <property type="match status" value="1"/>
</dbReference>
<dbReference type="GO" id="GO:0005524">
    <property type="term" value="F:ATP binding"/>
    <property type="evidence" value="ECO:0007669"/>
    <property type="project" value="UniProtKB-KW"/>
</dbReference>
<keyword evidence="4 13" id="KW-0237">DNA synthesis</keyword>
<evidence type="ECO:0000256" key="12">
    <source>
        <dbReference type="ARBA" id="ARBA00047754"/>
    </source>
</evidence>
<dbReference type="Pfam" id="PF00317">
    <property type="entry name" value="Ribonuc_red_lgN"/>
    <property type="match status" value="1"/>
</dbReference>
<dbReference type="GO" id="GO:0031419">
    <property type="term" value="F:cobalamin binding"/>
    <property type="evidence" value="ECO:0007669"/>
    <property type="project" value="UniProtKB-KW"/>
</dbReference>
<evidence type="ECO:0000256" key="4">
    <source>
        <dbReference type="ARBA" id="ARBA00022634"/>
    </source>
</evidence>
<evidence type="ECO:0000259" key="14">
    <source>
        <dbReference type="Pfam" id="PF00317"/>
    </source>
</evidence>
<dbReference type="Pfam" id="PF12637">
    <property type="entry name" value="TSCPD"/>
    <property type="match status" value="1"/>
</dbReference>
<evidence type="ECO:0000256" key="1">
    <source>
        <dbReference type="ARBA" id="ARBA00001922"/>
    </source>
</evidence>
<comment type="cofactor">
    <cofactor evidence="1 13">
        <name>adenosylcob(III)alamin</name>
        <dbReference type="ChEBI" id="CHEBI:18408"/>
    </cofactor>
</comment>
<evidence type="ECO:0000256" key="11">
    <source>
        <dbReference type="ARBA" id="ARBA00025437"/>
    </source>
</evidence>
<evidence type="ECO:0000256" key="13">
    <source>
        <dbReference type="RuleBase" id="RU364064"/>
    </source>
</evidence>
<dbReference type="Gene3D" id="3.20.70.20">
    <property type="match status" value="1"/>
</dbReference>
<keyword evidence="7 13" id="KW-0560">Oxidoreductase</keyword>
<evidence type="ECO:0000256" key="2">
    <source>
        <dbReference type="ARBA" id="ARBA00007405"/>
    </source>
</evidence>
<keyword evidence="10 13" id="KW-0170">Cobalt</keyword>
<dbReference type="InterPro" id="IPR050862">
    <property type="entry name" value="RdRp_reductase_class-2"/>
</dbReference>
<dbReference type="PANTHER" id="PTHR43371:SF1">
    <property type="entry name" value="RIBONUCLEOSIDE-DIPHOSPHATE REDUCTASE"/>
    <property type="match status" value="1"/>
</dbReference>
<comment type="catalytic activity">
    <reaction evidence="12 13">
        <text>a 2'-deoxyribonucleoside 5'-diphosphate + [thioredoxin]-disulfide + H2O = a ribonucleoside 5'-diphosphate + [thioredoxin]-dithiol</text>
        <dbReference type="Rhea" id="RHEA:23252"/>
        <dbReference type="Rhea" id="RHEA-COMP:10698"/>
        <dbReference type="Rhea" id="RHEA-COMP:10700"/>
        <dbReference type="ChEBI" id="CHEBI:15377"/>
        <dbReference type="ChEBI" id="CHEBI:29950"/>
        <dbReference type="ChEBI" id="CHEBI:50058"/>
        <dbReference type="ChEBI" id="CHEBI:57930"/>
        <dbReference type="ChEBI" id="CHEBI:73316"/>
        <dbReference type="EC" id="1.17.4.1"/>
    </reaction>
</comment>
<dbReference type="CDD" id="cd02888">
    <property type="entry name" value="RNR_II_dimer"/>
    <property type="match status" value="1"/>
</dbReference>
<keyword evidence="3 13" id="KW-0846">Cobalamin</keyword>
<evidence type="ECO:0000256" key="6">
    <source>
        <dbReference type="ARBA" id="ARBA00022840"/>
    </source>
</evidence>
<dbReference type="UniPathway" id="UPA00326"/>
<dbReference type="SUPFAM" id="SSF51998">
    <property type="entry name" value="PFL-like glycyl radical enzymes"/>
    <property type="match status" value="1"/>
</dbReference>
<dbReference type="NCBIfam" id="TIGR02504">
    <property type="entry name" value="NrdJ_Z"/>
    <property type="match status" value="1"/>
</dbReference>
<dbReference type="FunFam" id="3.20.70.20:FF:000018">
    <property type="entry name" value="Vitamin B12-dependent ribonucleotide reductase"/>
    <property type="match status" value="1"/>
</dbReference>
<comment type="caution">
    <text evidence="17">The sequence shown here is derived from an EMBL/GenBank/DDBJ whole genome shotgun (WGS) entry which is preliminary data.</text>
</comment>
<accession>A0A2G9YS10</accession>
<organism evidence="17 18">
    <name type="scientific">Candidatus Nealsonbacteria bacterium CG23_combo_of_CG06-09_8_20_14_all_40_13</name>
    <dbReference type="NCBI Taxonomy" id="1974724"/>
    <lineage>
        <taxon>Bacteria</taxon>
        <taxon>Candidatus Nealsoniibacteriota</taxon>
    </lineage>
</organism>
<comment type="similarity">
    <text evidence="2 13">Belongs to the ribonucleoside diphosphate reductase class-2 family.</text>
</comment>
<dbReference type="SUPFAM" id="SSF48168">
    <property type="entry name" value="R1 subunit of ribonucleotide reductase, N-terminal domain"/>
    <property type="match status" value="1"/>
</dbReference>
<dbReference type="InterPro" id="IPR013344">
    <property type="entry name" value="RNR_NrdJ/NrdZ"/>
</dbReference>
<evidence type="ECO:0000256" key="5">
    <source>
        <dbReference type="ARBA" id="ARBA00022741"/>
    </source>
</evidence>
<dbReference type="PRINTS" id="PR01183">
    <property type="entry name" value="RIBORDTASEM1"/>
</dbReference>
<evidence type="ECO:0000256" key="9">
    <source>
        <dbReference type="ARBA" id="ARBA00023157"/>
    </source>
</evidence>